<feature type="transmembrane region" description="Helical" evidence="7">
    <location>
        <begin position="20"/>
        <end position="37"/>
    </location>
</feature>
<feature type="transmembrane region" description="Helical" evidence="7">
    <location>
        <begin position="144"/>
        <end position="165"/>
    </location>
</feature>
<evidence type="ECO:0000256" key="7">
    <source>
        <dbReference type="SAM" id="Phobius"/>
    </source>
</evidence>
<dbReference type="InterPro" id="IPR002528">
    <property type="entry name" value="MATE_fam"/>
</dbReference>
<reference evidence="8" key="1">
    <citation type="submission" date="2020-08" db="EMBL/GenBank/DDBJ databases">
        <authorList>
            <person name="Cejkova D."/>
            <person name="Kubasova T."/>
            <person name="Jahodarova E."/>
            <person name="Rychlik I."/>
        </authorList>
    </citation>
    <scope>NUCLEOTIDE SEQUENCE</scope>
    <source>
        <strain evidence="8">An582</strain>
    </source>
</reference>
<keyword evidence="4 7" id="KW-0812">Transmembrane</keyword>
<dbReference type="GO" id="GO:0005886">
    <property type="term" value="C:plasma membrane"/>
    <property type="evidence" value="ECO:0007669"/>
    <property type="project" value="UniProtKB-SubCell"/>
</dbReference>
<dbReference type="Proteomes" id="UP000705508">
    <property type="component" value="Unassembled WGS sequence"/>
</dbReference>
<sequence length="459" mass="50236">MSAHTDDSRQITGGIIWKQLLIFFFPIMLGSFFQQLYNTVDTVIVGQFVGKEALAAVGGSAAQISSLIVGFFTGLSSGATVIIAHFFGARDKRSASRAVHNAYVLALTGGIILTVIGIALTPVMLALMNTPADTMRDSVVYLRIYFGALTFTFIYNMGSSILRAAGNSRTPLYYLIVCCFTNIVLDILFVAGLGMGVEGAAIATFLSQALSAVLITVRLATDRGPLRITRKRMRFTWPILSSQMRLGIPTAVESVLFAITNIVIQAALNTFGTDVVAAWSAYGKLDIVFWMVSTSFGIAITSFVGQNHGAGRPDRVKKSTWICLLMDLAVSIAIVAGLLLLRTWLFRLFTTDQEVIRIGCRMMVLIVPWYVVYAFIEVLAGALRGVGDVLVPLVITLIGICALRVIWLVGAMEISPTIEAIIFSYPVTWLLTALAFIVYYCRRLILENREKHVDKQTRV</sequence>
<dbReference type="GO" id="GO:0015297">
    <property type="term" value="F:antiporter activity"/>
    <property type="evidence" value="ECO:0007669"/>
    <property type="project" value="InterPro"/>
</dbReference>
<feature type="transmembrane region" description="Helical" evidence="7">
    <location>
        <begin position="422"/>
        <end position="441"/>
    </location>
</feature>
<feature type="transmembrane region" description="Helical" evidence="7">
    <location>
        <begin position="101"/>
        <end position="124"/>
    </location>
</feature>
<evidence type="ECO:0000313" key="8">
    <source>
        <dbReference type="EMBL" id="MBM6949136.1"/>
    </source>
</evidence>
<dbReference type="NCBIfam" id="TIGR00797">
    <property type="entry name" value="matE"/>
    <property type="match status" value="1"/>
</dbReference>
<feature type="transmembrane region" description="Helical" evidence="7">
    <location>
        <begin position="200"/>
        <end position="221"/>
    </location>
</feature>
<feature type="transmembrane region" description="Helical" evidence="7">
    <location>
        <begin position="172"/>
        <end position="194"/>
    </location>
</feature>
<accession>A0A939BHT4</accession>
<evidence type="ECO:0000256" key="4">
    <source>
        <dbReference type="ARBA" id="ARBA00022692"/>
    </source>
</evidence>
<dbReference type="Pfam" id="PF01554">
    <property type="entry name" value="MatE"/>
    <property type="match status" value="2"/>
</dbReference>
<keyword evidence="2" id="KW-0813">Transport</keyword>
<keyword evidence="5 7" id="KW-1133">Transmembrane helix</keyword>
<feature type="transmembrane region" description="Helical" evidence="7">
    <location>
        <begin position="242"/>
        <end position="267"/>
    </location>
</feature>
<dbReference type="PIRSF" id="PIRSF006603">
    <property type="entry name" value="DinF"/>
    <property type="match status" value="1"/>
</dbReference>
<feature type="transmembrane region" description="Helical" evidence="7">
    <location>
        <begin position="321"/>
        <end position="342"/>
    </location>
</feature>
<dbReference type="RefSeq" id="WP_204907137.1">
    <property type="nucleotide sequence ID" value="NZ_JACJKS010000018.1"/>
</dbReference>
<name>A0A939BHT4_9CLOT</name>
<feature type="transmembrane region" description="Helical" evidence="7">
    <location>
        <begin position="362"/>
        <end position="383"/>
    </location>
</feature>
<comment type="subcellular location">
    <subcellularLocation>
        <location evidence="1">Cell membrane</location>
        <topology evidence="1">Multi-pass membrane protein</topology>
    </subcellularLocation>
</comment>
<dbReference type="EMBL" id="JACJKS010000018">
    <property type="protein sequence ID" value="MBM6949136.1"/>
    <property type="molecule type" value="Genomic_DNA"/>
</dbReference>
<gene>
    <name evidence="8" type="ORF">H6A20_10795</name>
</gene>
<evidence type="ECO:0000313" key="9">
    <source>
        <dbReference type="Proteomes" id="UP000705508"/>
    </source>
</evidence>
<dbReference type="PANTHER" id="PTHR43549:SF3">
    <property type="entry name" value="MULTIDRUG RESISTANCE PROTEIN YPNP-RELATED"/>
    <property type="match status" value="1"/>
</dbReference>
<comment type="caution">
    <text evidence="8">The sequence shown here is derived from an EMBL/GenBank/DDBJ whole genome shotgun (WGS) entry which is preliminary data.</text>
</comment>
<feature type="transmembrane region" description="Helical" evidence="7">
    <location>
        <begin position="390"/>
        <end position="410"/>
    </location>
</feature>
<dbReference type="CDD" id="cd13138">
    <property type="entry name" value="MATE_yoeA_like"/>
    <property type="match status" value="1"/>
</dbReference>
<dbReference type="PANTHER" id="PTHR43549">
    <property type="entry name" value="MULTIDRUG RESISTANCE PROTEIN YPNP-RELATED"/>
    <property type="match status" value="1"/>
</dbReference>
<dbReference type="InterPro" id="IPR052031">
    <property type="entry name" value="Membrane_Transporter-Flippase"/>
</dbReference>
<feature type="transmembrane region" description="Helical" evidence="7">
    <location>
        <begin position="287"/>
        <end position="309"/>
    </location>
</feature>
<dbReference type="GO" id="GO:0042910">
    <property type="term" value="F:xenobiotic transmembrane transporter activity"/>
    <property type="evidence" value="ECO:0007669"/>
    <property type="project" value="InterPro"/>
</dbReference>
<keyword evidence="3" id="KW-1003">Cell membrane</keyword>
<organism evidence="8 9">
    <name type="scientific">Mordavella massiliensis</name>
    <dbReference type="NCBI Taxonomy" id="1871024"/>
    <lineage>
        <taxon>Bacteria</taxon>
        <taxon>Bacillati</taxon>
        <taxon>Bacillota</taxon>
        <taxon>Clostridia</taxon>
        <taxon>Eubacteriales</taxon>
        <taxon>Clostridiaceae</taxon>
        <taxon>Mordavella</taxon>
    </lineage>
</organism>
<dbReference type="AlphaFoldDB" id="A0A939BHT4"/>
<protein>
    <submittedName>
        <fullName evidence="8">MATE family efflux transporter</fullName>
    </submittedName>
</protein>
<evidence type="ECO:0000256" key="5">
    <source>
        <dbReference type="ARBA" id="ARBA00022989"/>
    </source>
</evidence>
<evidence type="ECO:0000256" key="1">
    <source>
        <dbReference type="ARBA" id="ARBA00004651"/>
    </source>
</evidence>
<evidence type="ECO:0000256" key="3">
    <source>
        <dbReference type="ARBA" id="ARBA00022475"/>
    </source>
</evidence>
<reference evidence="8" key="2">
    <citation type="journal article" date="2021" name="Sci. Rep.">
        <title>The distribution of antibiotic resistance genes in chicken gut microbiota commensals.</title>
        <authorList>
            <person name="Juricova H."/>
            <person name="Matiasovicova J."/>
            <person name="Kubasova T."/>
            <person name="Cejkova D."/>
            <person name="Rychlik I."/>
        </authorList>
    </citation>
    <scope>NUCLEOTIDE SEQUENCE</scope>
    <source>
        <strain evidence="8">An582</strain>
    </source>
</reference>
<keyword evidence="6 7" id="KW-0472">Membrane</keyword>
<dbReference type="InterPro" id="IPR048279">
    <property type="entry name" value="MdtK-like"/>
</dbReference>
<evidence type="ECO:0000256" key="6">
    <source>
        <dbReference type="ARBA" id="ARBA00023136"/>
    </source>
</evidence>
<proteinExistence type="predicted"/>
<feature type="transmembrane region" description="Helical" evidence="7">
    <location>
        <begin position="67"/>
        <end position="89"/>
    </location>
</feature>
<evidence type="ECO:0000256" key="2">
    <source>
        <dbReference type="ARBA" id="ARBA00022448"/>
    </source>
</evidence>